<reference evidence="1 2" key="1">
    <citation type="submission" date="2016-11" db="EMBL/GenBank/DDBJ databases">
        <authorList>
            <person name="Jaros S."/>
            <person name="Januszkiewicz K."/>
            <person name="Wedrychowicz H."/>
        </authorList>
    </citation>
    <scope>NUCLEOTIDE SEQUENCE [LARGE SCALE GENOMIC DNA]</scope>
    <source>
        <strain evidence="1 2">DSM 44523</strain>
    </source>
</reference>
<dbReference type="AlphaFoldDB" id="A0A1M4UC74"/>
<organism evidence="1 2">
    <name type="scientific">Streptoalloteichus hindustanus</name>
    <dbReference type="NCBI Taxonomy" id="2017"/>
    <lineage>
        <taxon>Bacteria</taxon>
        <taxon>Bacillati</taxon>
        <taxon>Actinomycetota</taxon>
        <taxon>Actinomycetes</taxon>
        <taxon>Pseudonocardiales</taxon>
        <taxon>Pseudonocardiaceae</taxon>
        <taxon>Streptoalloteichus</taxon>
    </lineage>
</organism>
<accession>A0A1M4UC74</accession>
<sequence length="133" mass="14524">MDPCQLLTPNQLRELGAAQSGKPDQAPWGETLCTWSDAIRVTVAPDTKRRGLTEVYLRKSSYNNFEASTVAGYPAVRADFGEIRCNVNVGVAEDQLLLVQYANNVSRKVEHKDTCAFGERIAAEVLKNLPAGG</sequence>
<name>A0A1M4UC74_STRHI</name>
<evidence type="ECO:0000313" key="1">
    <source>
        <dbReference type="EMBL" id="SHE54207.1"/>
    </source>
</evidence>
<evidence type="ECO:0000313" key="2">
    <source>
        <dbReference type="Proteomes" id="UP000184501"/>
    </source>
</evidence>
<dbReference type="EMBL" id="FQVN01000001">
    <property type="protein sequence ID" value="SHE54207.1"/>
    <property type="molecule type" value="Genomic_DNA"/>
</dbReference>
<dbReference type="InterPro" id="IPR024520">
    <property type="entry name" value="DUF3558"/>
</dbReference>
<proteinExistence type="predicted"/>
<dbReference type="Proteomes" id="UP000184501">
    <property type="component" value="Unassembled WGS sequence"/>
</dbReference>
<gene>
    <name evidence="1" type="ORF">SAMN05444320_101368</name>
</gene>
<dbReference type="Pfam" id="PF12079">
    <property type="entry name" value="DUF3558"/>
    <property type="match status" value="1"/>
</dbReference>
<protein>
    <submittedName>
        <fullName evidence="1">Uncharacterized protein</fullName>
    </submittedName>
</protein>
<keyword evidence="2" id="KW-1185">Reference proteome</keyword>